<name>A0A0R1U066_9LACO</name>
<dbReference type="STRING" id="1423783.FC50_GL000446"/>
<dbReference type="InterPro" id="IPR054831">
    <property type="entry name" value="UPF0122_fam_protein"/>
</dbReference>
<dbReference type="PATRIC" id="fig|1423783.4.peg.463"/>
<organism evidence="4 5">
    <name type="scientific">Lacticaseibacillus pantheris DSM 15945 = JCM 12539 = NBRC 106106</name>
    <dbReference type="NCBI Taxonomy" id="1423783"/>
    <lineage>
        <taxon>Bacteria</taxon>
        <taxon>Bacillati</taxon>
        <taxon>Bacillota</taxon>
        <taxon>Bacilli</taxon>
        <taxon>Lactobacillales</taxon>
        <taxon>Lactobacillaceae</taxon>
        <taxon>Lacticaseibacillus</taxon>
    </lineage>
</organism>
<dbReference type="Proteomes" id="UP000051922">
    <property type="component" value="Unassembled WGS sequence"/>
</dbReference>
<dbReference type="RefSeq" id="WP_054651160.1">
    <property type="nucleotide sequence ID" value="NZ_AZFJ01000037.1"/>
</dbReference>
<accession>A0A0R1U066</accession>
<comment type="caution">
    <text evidence="4">The sequence shown here is derived from an EMBL/GenBank/DDBJ whole genome shotgun (WGS) entry which is preliminary data.</text>
</comment>
<dbReference type="OrthoDB" id="6392at2"/>
<evidence type="ECO:0000256" key="3">
    <source>
        <dbReference type="HAMAP-Rule" id="MF_00245"/>
    </source>
</evidence>
<dbReference type="NCBIfam" id="NF001070">
    <property type="entry name" value="PRK00118.1-6"/>
    <property type="match status" value="1"/>
</dbReference>
<dbReference type="NCBIfam" id="NF001068">
    <property type="entry name" value="PRK00118.1-4"/>
    <property type="match status" value="1"/>
</dbReference>
<gene>
    <name evidence="4" type="ORF">FC50_GL000446</name>
</gene>
<dbReference type="Gene3D" id="1.10.10.10">
    <property type="entry name" value="Winged helix-like DNA-binding domain superfamily/Winged helix DNA-binding domain"/>
    <property type="match status" value="1"/>
</dbReference>
<dbReference type="PANTHER" id="PTHR40083">
    <property type="entry name" value="UPF0122 PROTEIN CBO2450/CLC_2298"/>
    <property type="match status" value="1"/>
</dbReference>
<evidence type="ECO:0000313" key="5">
    <source>
        <dbReference type="Proteomes" id="UP000051922"/>
    </source>
</evidence>
<comment type="similarity">
    <text evidence="1 3">Belongs to the UPF0122 family.</text>
</comment>
<protein>
    <recommendedName>
        <fullName evidence="3">UPF0122 protein FC50_GL000446</fullName>
    </recommendedName>
</protein>
<evidence type="ECO:0000313" key="4">
    <source>
        <dbReference type="EMBL" id="KRL86801.1"/>
    </source>
</evidence>
<keyword evidence="5" id="KW-1185">Reference proteome</keyword>
<dbReference type="HAMAP" id="MF_00245">
    <property type="entry name" value="UPF0122"/>
    <property type="match status" value="1"/>
</dbReference>
<dbReference type="InterPro" id="IPR036388">
    <property type="entry name" value="WH-like_DNA-bd_sf"/>
</dbReference>
<dbReference type="Pfam" id="PF04297">
    <property type="entry name" value="UPF0122"/>
    <property type="match status" value="1"/>
</dbReference>
<dbReference type="NCBIfam" id="NF045758">
    <property type="entry name" value="YlxM"/>
    <property type="match status" value="1"/>
</dbReference>
<evidence type="ECO:0000256" key="2">
    <source>
        <dbReference type="ARBA" id="ARBA00024764"/>
    </source>
</evidence>
<comment type="function">
    <text evidence="2 3">Might take part in the signal recognition particle (SRP) pathway. This is inferred from the conservation of its genetic proximity to ftsY/ffh. May be a regulatory protein.</text>
</comment>
<dbReference type="AlphaFoldDB" id="A0A0R1U066"/>
<evidence type="ECO:0000256" key="1">
    <source>
        <dbReference type="ARBA" id="ARBA00008720"/>
    </source>
</evidence>
<proteinExistence type="inferred from homology"/>
<dbReference type="InterPro" id="IPR007394">
    <property type="entry name" value="UPF0122"/>
</dbReference>
<dbReference type="PANTHER" id="PTHR40083:SF1">
    <property type="entry name" value="UPF0122 PROTEIN YLXM"/>
    <property type="match status" value="1"/>
</dbReference>
<sequence length="114" mass="13338">MELAKTNRMNSLFDFYHGLLTAKQQEYLELYYGDDYSLGEIAEEFGVSRQAVYDNIRRSASALEEYERQLHMLADFEAQNAAVDALGQYLRSHYNDDHELKQLLARVEHRVAEE</sequence>
<dbReference type="InterPro" id="IPR013324">
    <property type="entry name" value="RNA_pol_sigma_r3/r4-like"/>
</dbReference>
<dbReference type="EMBL" id="AZFJ01000037">
    <property type="protein sequence ID" value="KRL86801.1"/>
    <property type="molecule type" value="Genomic_DNA"/>
</dbReference>
<reference evidence="4 5" key="1">
    <citation type="journal article" date="2015" name="Genome Announc.">
        <title>Expanding the biotechnology potential of lactobacilli through comparative genomics of 213 strains and associated genera.</title>
        <authorList>
            <person name="Sun Z."/>
            <person name="Harris H.M."/>
            <person name="McCann A."/>
            <person name="Guo C."/>
            <person name="Argimon S."/>
            <person name="Zhang W."/>
            <person name="Yang X."/>
            <person name="Jeffery I.B."/>
            <person name="Cooney J.C."/>
            <person name="Kagawa T.F."/>
            <person name="Liu W."/>
            <person name="Song Y."/>
            <person name="Salvetti E."/>
            <person name="Wrobel A."/>
            <person name="Rasinkangas P."/>
            <person name="Parkhill J."/>
            <person name="Rea M.C."/>
            <person name="O'Sullivan O."/>
            <person name="Ritari J."/>
            <person name="Douillard F.P."/>
            <person name="Paul Ross R."/>
            <person name="Yang R."/>
            <person name="Briner A.E."/>
            <person name="Felis G.E."/>
            <person name="de Vos W.M."/>
            <person name="Barrangou R."/>
            <person name="Klaenhammer T.R."/>
            <person name="Caufield P.W."/>
            <person name="Cui Y."/>
            <person name="Zhang H."/>
            <person name="O'Toole P.W."/>
        </authorList>
    </citation>
    <scope>NUCLEOTIDE SEQUENCE [LARGE SCALE GENOMIC DNA]</scope>
    <source>
        <strain evidence="4 5">DSM 15945</strain>
    </source>
</reference>
<dbReference type="SUPFAM" id="SSF88659">
    <property type="entry name" value="Sigma3 and sigma4 domains of RNA polymerase sigma factors"/>
    <property type="match status" value="1"/>
</dbReference>